<feature type="transmembrane region" description="Helical" evidence="14">
    <location>
        <begin position="737"/>
        <end position="754"/>
    </location>
</feature>
<keyword evidence="9 14" id="KW-0472">Membrane</keyword>
<dbReference type="PROSITE" id="PS50088">
    <property type="entry name" value="ANK_REPEAT"/>
    <property type="match status" value="8"/>
</dbReference>
<reference evidence="16" key="3">
    <citation type="submission" date="2025-09" db="UniProtKB">
        <authorList>
            <consortium name="Ensembl"/>
        </authorList>
    </citation>
    <scope>IDENTIFICATION</scope>
</reference>
<evidence type="ECO:0000256" key="2">
    <source>
        <dbReference type="ARBA" id="ARBA00022448"/>
    </source>
</evidence>
<dbReference type="SMART" id="SM00248">
    <property type="entry name" value="ANK"/>
    <property type="match status" value="15"/>
</dbReference>
<feature type="transmembrane region" description="Helical" evidence="14">
    <location>
        <begin position="905"/>
        <end position="928"/>
    </location>
</feature>
<evidence type="ECO:0000259" key="15">
    <source>
        <dbReference type="Pfam" id="PF00520"/>
    </source>
</evidence>
<reference evidence="16" key="1">
    <citation type="submission" date="2020-07" db="EMBL/GenBank/DDBJ databases">
        <title>A long reads based de novo assembly of the rainbow trout Arlee double haploid line genome.</title>
        <authorList>
            <person name="Gao G."/>
            <person name="Palti Y."/>
        </authorList>
    </citation>
    <scope>NUCLEOTIDE SEQUENCE [LARGE SCALE GENOMIC DNA]</scope>
</reference>
<keyword evidence="2" id="KW-0813">Transport</keyword>
<dbReference type="AlphaFoldDB" id="A0A8C7URF2"/>
<keyword evidence="8" id="KW-0406">Ion transport</keyword>
<feature type="repeat" description="ANK" evidence="13">
    <location>
        <begin position="397"/>
        <end position="429"/>
    </location>
</feature>
<feature type="transmembrane region" description="Helical" evidence="14">
    <location>
        <begin position="839"/>
        <end position="861"/>
    </location>
</feature>
<keyword evidence="11" id="KW-0407">Ion channel</keyword>
<dbReference type="InterPro" id="IPR052076">
    <property type="entry name" value="TRP_cation_channel"/>
</dbReference>
<evidence type="ECO:0000256" key="9">
    <source>
        <dbReference type="ARBA" id="ARBA00023136"/>
    </source>
</evidence>
<feature type="repeat" description="ANK" evidence="13">
    <location>
        <begin position="466"/>
        <end position="491"/>
    </location>
</feature>
<accession>A0A8C7URF2</accession>
<feature type="repeat" description="ANK" evidence="13">
    <location>
        <begin position="149"/>
        <end position="181"/>
    </location>
</feature>
<keyword evidence="4 14" id="KW-0812">Transmembrane</keyword>
<organism evidence="16 17">
    <name type="scientific">Oncorhynchus mykiss</name>
    <name type="common">Rainbow trout</name>
    <name type="synonym">Salmo gairdneri</name>
    <dbReference type="NCBI Taxonomy" id="8022"/>
    <lineage>
        <taxon>Eukaryota</taxon>
        <taxon>Metazoa</taxon>
        <taxon>Chordata</taxon>
        <taxon>Craniata</taxon>
        <taxon>Vertebrata</taxon>
        <taxon>Euteleostomi</taxon>
        <taxon>Actinopterygii</taxon>
        <taxon>Neopterygii</taxon>
        <taxon>Teleostei</taxon>
        <taxon>Protacanthopterygii</taxon>
        <taxon>Salmoniformes</taxon>
        <taxon>Salmonidae</taxon>
        <taxon>Salmoninae</taxon>
        <taxon>Oncorhynchus</taxon>
    </lineage>
</organism>
<evidence type="ECO:0000313" key="16">
    <source>
        <dbReference type="Ensembl" id="ENSOMYP00000100441.2"/>
    </source>
</evidence>
<keyword evidence="5" id="KW-0677">Repeat</keyword>
<dbReference type="PANTHER" id="PTHR47143">
    <property type="entry name" value="TRANSIENT RECEPTOR POTENTIAL CATION CHANNEL PROTEIN PAINLESS"/>
    <property type="match status" value="1"/>
</dbReference>
<evidence type="ECO:0000256" key="7">
    <source>
        <dbReference type="ARBA" id="ARBA00023043"/>
    </source>
</evidence>
<dbReference type="Proteomes" id="UP000694395">
    <property type="component" value="Chromosome 28"/>
</dbReference>
<proteinExistence type="predicted"/>
<name>A0A8C7URF2_ONCMY</name>
<evidence type="ECO:0000256" key="11">
    <source>
        <dbReference type="ARBA" id="ARBA00023303"/>
    </source>
</evidence>
<sequence length="1080" mass="121079">MQDKTYQSVMYGDDATQISDKIFEWALQGDTAELEKHSAHLGVRDHANASPLHYATSHGHISTIQLIVQLTGPDELSASDEEGNTSLHWAVQRTQRESCACLLDLGANPNILNRRLMSPLHMAVSLGHNTLIELLLSHSNTDANLEGDLGNTPVMLACCVDNHEALHLLFKYGARLCQQNKLGHYPIHAAAFAGAKKSMQMVLQKGEEVGYSIESHINYVDKSFSTPLHLAVRGGNLEVIKLCIEQGAKMDQQQCDKSTALHFACTQGATEAVKLMLSAHDRVCDVINLTDGTCQTPLHKTTIFDHVELAEYLISKGGDINAIDCKGHTPLLLATSCSAWKTVNLLLTHGANLKLKDKHGCNFLHLAILQPKGLTNLPPEFLKCSSVRELLDAEDNEGCTPMHYACRLGIPESVKNMLRLNVSLDQKSKQKKSALHFAAEYGRINTCHRLLESMTNTRLLNEGDERGMTPLHLASRGGHVIVVDLLLRKGALFHSDYKGWTCLHHAAAEGYSQTIIILLASNIKLLDKTDEDRNTALHLAAREGHVAAVTLLLDRGAQLTLNKSDASFLHEAVLNGRKDAAIAVIHNERCAEAMLLFEVKSTKRCVVMDMIEFLPESFKIEYTFRWLQAPMHVIKLAKADKSFDFQPLTALNYMVKFNRIELLTHPVCKKYLEMKWNAYGMKVHLLNLAIYSLGLGPLTHIIHTLKPVLNTNVTNTTLPSPSPSVSMVTTSLDEQCYIITTCMFLILAMSLYAVGKELVQIVQQGSKYFYDVTNALDWGAAISSLLFVIPLLMDLKDTWHWEAGVVAVLLSWINFLLYFQRFERVGIYVVMFLEIAKTLISIIVLFFFLLLAFALAFYALMLDHVSSIPLVIMQTFVMMAGELNYQENVLKPFLGGILPFPYLTYCIFVMFTFAVPILLINLMIGLAVGDIAEVQANAELKQIGMQIELHTSLEEKMPYWLMKRVDQISLTEYPNRACDGKREMLFAMLGMAHERTTLNLTSHPPTPMEQEIRKQKYRLKEMSNIIEKQHNLLKLIVQKMEISSEAEEHDGPQLFQGYRDKPLPCQSKWNPLLRALAARK</sequence>
<dbReference type="InterPro" id="IPR036770">
    <property type="entry name" value="Ankyrin_rpt-contain_sf"/>
</dbReference>
<keyword evidence="3" id="KW-0716">Sensory transduction</keyword>
<keyword evidence="7 13" id="KW-0040">ANK repeat</keyword>
<dbReference type="GeneTree" id="ENSGT00940000156118"/>
<dbReference type="InterPro" id="IPR002110">
    <property type="entry name" value="Ankyrin_rpt"/>
</dbReference>
<evidence type="ECO:0000256" key="8">
    <source>
        <dbReference type="ARBA" id="ARBA00023065"/>
    </source>
</evidence>
<dbReference type="Ensembl" id="ENSOMYT00000108978.2">
    <property type="protein sequence ID" value="ENSOMYP00000100441.2"/>
    <property type="gene ID" value="ENSOMYG00000043906.2"/>
</dbReference>
<dbReference type="InterPro" id="IPR005821">
    <property type="entry name" value="Ion_trans_dom"/>
</dbReference>
<evidence type="ECO:0000256" key="10">
    <source>
        <dbReference type="ARBA" id="ARBA00023180"/>
    </source>
</evidence>
<feature type="repeat" description="ANK" evidence="13">
    <location>
        <begin position="293"/>
        <end position="325"/>
    </location>
</feature>
<evidence type="ECO:0000256" key="13">
    <source>
        <dbReference type="PROSITE-ProRule" id="PRU00023"/>
    </source>
</evidence>
<feature type="repeat" description="ANK" evidence="13">
    <location>
        <begin position="82"/>
        <end position="114"/>
    </location>
</feature>
<dbReference type="PROSITE" id="PS50297">
    <property type="entry name" value="ANK_REP_REGION"/>
    <property type="match status" value="6"/>
</dbReference>
<feature type="repeat" description="ANK" evidence="13">
    <location>
        <begin position="326"/>
        <end position="358"/>
    </location>
</feature>
<evidence type="ECO:0000256" key="14">
    <source>
        <dbReference type="SAM" id="Phobius"/>
    </source>
</evidence>
<dbReference type="Gene3D" id="1.25.40.20">
    <property type="entry name" value="Ankyrin repeat-containing domain"/>
    <property type="match status" value="5"/>
</dbReference>
<feature type="transmembrane region" description="Helical" evidence="14">
    <location>
        <begin position="775"/>
        <end position="793"/>
    </location>
</feature>
<evidence type="ECO:0000256" key="4">
    <source>
        <dbReference type="ARBA" id="ARBA00022692"/>
    </source>
</evidence>
<dbReference type="GO" id="GO:1902495">
    <property type="term" value="C:transmembrane transporter complex"/>
    <property type="evidence" value="ECO:0007669"/>
    <property type="project" value="TreeGrafter"/>
</dbReference>
<dbReference type="GO" id="GO:0005216">
    <property type="term" value="F:monoatomic ion channel activity"/>
    <property type="evidence" value="ECO:0007669"/>
    <property type="project" value="InterPro"/>
</dbReference>
<feature type="repeat" description="ANK" evidence="13">
    <location>
        <begin position="532"/>
        <end position="564"/>
    </location>
</feature>
<evidence type="ECO:0000256" key="3">
    <source>
        <dbReference type="ARBA" id="ARBA00022606"/>
    </source>
</evidence>
<comment type="catalytic activity">
    <reaction evidence="12">
        <text>Ca(2+)(in) = Ca(2+)(out)</text>
        <dbReference type="Rhea" id="RHEA:29671"/>
        <dbReference type="ChEBI" id="CHEBI:29108"/>
    </reaction>
</comment>
<feature type="domain" description="Ion transport" evidence="15">
    <location>
        <begin position="756"/>
        <end position="938"/>
    </location>
</feature>
<keyword evidence="17" id="KW-1185">Reference proteome</keyword>
<reference evidence="16" key="2">
    <citation type="submission" date="2025-08" db="UniProtKB">
        <authorList>
            <consortium name="Ensembl"/>
        </authorList>
    </citation>
    <scope>IDENTIFICATION</scope>
</reference>
<dbReference type="SUPFAM" id="SSF48403">
    <property type="entry name" value="Ankyrin repeat"/>
    <property type="match status" value="2"/>
</dbReference>
<evidence type="ECO:0000256" key="1">
    <source>
        <dbReference type="ARBA" id="ARBA00004141"/>
    </source>
</evidence>
<keyword evidence="10" id="KW-0325">Glycoprotein</keyword>
<feature type="transmembrane region" description="Helical" evidence="14">
    <location>
        <begin position="799"/>
        <end position="819"/>
    </location>
</feature>
<evidence type="ECO:0000256" key="6">
    <source>
        <dbReference type="ARBA" id="ARBA00022989"/>
    </source>
</evidence>
<dbReference type="PANTHER" id="PTHR47143:SF1">
    <property type="entry name" value="ION_TRANS DOMAIN-CONTAINING PROTEIN"/>
    <property type="match status" value="1"/>
</dbReference>
<keyword evidence="6 14" id="KW-1133">Transmembrane helix</keyword>
<evidence type="ECO:0000313" key="17">
    <source>
        <dbReference type="Proteomes" id="UP000694395"/>
    </source>
</evidence>
<feature type="repeat" description="ANK" evidence="13">
    <location>
        <begin position="223"/>
        <end position="255"/>
    </location>
</feature>
<evidence type="ECO:0000256" key="12">
    <source>
        <dbReference type="ARBA" id="ARBA00036634"/>
    </source>
</evidence>
<dbReference type="Pfam" id="PF12796">
    <property type="entry name" value="Ank_2"/>
    <property type="match status" value="6"/>
</dbReference>
<dbReference type="Pfam" id="PF00520">
    <property type="entry name" value="Ion_trans"/>
    <property type="match status" value="1"/>
</dbReference>
<comment type="subcellular location">
    <subcellularLocation>
        <location evidence="1">Membrane</location>
        <topology evidence="1">Multi-pass membrane protein</topology>
    </subcellularLocation>
</comment>
<evidence type="ECO:0000256" key="5">
    <source>
        <dbReference type="ARBA" id="ARBA00022737"/>
    </source>
</evidence>
<protein>
    <submittedName>
        <fullName evidence="16">Transient receptor potential cation channel, subfamily A, member 1a</fullName>
    </submittedName>
</protein>